<evidence type="ECO:0000313" key="12">
    <source>
        <dbReference type="Proteomes" id="UP000606044"/>
    </source>
</evidence>
<dbReference type="PANTHER" id="PTHR30576">
    <property type="entry name" value="COLANIC BIOSYNTHESIS UDP-GLUCOSE LIPID CARRIER TRANSFERASE"/>
    <property type="match status" value="1"/>
</dbReference>
<keyword evidence="7 9" id="KW-0472">Membrane</keyword>
<dbReference type="Proteomes" id="UP000606044">
    <property type="component" value="Unassembled WGS sequence"/>
</dbReference>
<dbReference type="Pfam" id="PF02397">
    <property type="entry name" value="Bac_transf"/>
    <property type="match status" value="1"/>
</dbReference>
<comment type="subcellular location">
    <subcellularLocation>
        <location evidence="1">Cell membrane</location>
    </subcellularLocation>
</comment>
<comment type="caution">
    <text evidence="11">The sequence shown here is derived from an EMBL/GenBank/DDBJ whole genome shotgun (WGS) entry which is preliminary data.</text>
</comment>
<evidence type="ECO:0000256" key="2">
    <source>
        <dbReference type="ARBA" id="ARBA00006464"/>
    </source>
</evidence>
<evidence type="ECO:0000256" key="7">
    <source>
        <dbReference type="ARBA" id="ARBA00023136"/>
    </source>
</evidence>
<proteinExistence type="inferred from homology"/>
<name>A0A917BPV6_9HYPH</name>
<evidence type="ECO:0000313" key="11">
    <source>
        <dbReference type="EMBL" id="GGF54272.1"/>
    </source>
</evidence>
<evidence type="ECO:0000256" key="4">
    <source>
        <dbReference type="ARBA" id="ARBA00022679"/>
    </source>
</evidence>
<keyword evidence="3" id="KW-1003">Cell membrane</keyword>
<keyword evidence="8" id="KW-0270">Exopolysaccharide synthesis</keyword>
<reference evidence="11" key="2">
    <citation type="submission" date="2020-09" db="EMBL/GenBank/DDBJ databases">
        <authorList>
            <person name="Sun Q."/>
            <person name="Sedlacek I."/>
        </authorList>
    </citation>
    <scope>NUCLEOTIDE SEQUENCE</scope>
    <source>
        <strain evidence="11">CCM 7897</strain>
    </source>
</reference>
<evidence type="ECO:0000256" key="1">
    <source>
        <dbReference type="ARBA" id="ARBA00004236"/>
    </source>
</evidence>
<gene>
    <name evidence="11" type="ORF">GCM10007301_12210</name>
</gene>
<evidence type="ECO:0000256" key="9">
    <source>
        <dbReference type="SAM" id="Phobius"/>
    </source>
</evidence>
<feature type="transmembrane region" description="Helical" evidence="9">
    <location>
        <begin position="48"/>
        <end position="69"/>
    </location>
</feature>
<dbReference type="GO" id="GO:0005886">
    <property type="term" value="C:plasma membrane"/>
    <property type="evidence" value="ECO:0007669"/>
    <property type="project" value="UniProtKB-SubCell"/>
</dbReference>
<accession>A0A917BPV6</accession>
<dbReference type="GO" id="GO:0000271">
    <property type="term" value="P:polysaccharide biosynthetic process"/>
    <property type="evidence" value="ECO:0007669"/>
    <property type="project" value="UniProtKB-KW"/>
</dbReference>
<evidence type="ECO:0000256" key="3">
    <source>
        <dbReference type="ARBA" id="ARBA00022475"/>
    </source>
</evidence>
<sequence>MTLPAEIDSPSPALWPTEPAVAANHPLAGLPLGRPRCTGGLAKRALDLPVALTALIMLAPLMLAVALLIKLTTRGPVLFGHARVGLNGRTFRCLKFRTMRPDAEQALLAYLADSPEAAQEWLETRKLKKDPRVTALGKVLRGSSIDELPQLLNVLRGEMSCVGPRPVIADELALYGAQAQDYLAARPGLTGPWQVSGRSALSYADRVSLDSAYVRNWSLRRDIVILLKTVPAVMRFDRTS</sequence>
<keyword evidence="12" id="KW-1185">Reference proteome</keyword>
<dbReference type="InterPro" id="IPR003362">
    <property type="entry name" value="Bact_transf"/>
</dbReference>
<dbReference type="EMBL" id="BMCT01000001">
    <property type="protein sequence ID" value="GGF54272.1"/>
    <property type="molecule type" value="Genomic_DNA"/>
</dbReference>
<comment type="similarity">
    <text evidence="2">Belongs to the bacterial sugar transferase family.</text>
</comment>
<keyword evidence="6 9" id="KW-1133">Transmembrane helix</keyword>
<evidence type="ECO:0000259" key="10">
    <source>
        <dbReference type="Pfam" id="PF02397"/>
    </source>
</evidence>
<dbReference type="GO" id="GO:0016780">
    <property type="term" value="F:phosphotransferase activity, for other substituted phosphate groups"/>
    <property type="evidence" value="ECO:0007669"/>
    <property type="project" value="TreeGrafter"/>
</dbReference>
<evidence type="ECO:0000256" key="6">
    <source>
        <dbReference type="ARBA" id="ARBA00022989"/>
    </source>
</evidence>
<dbReference type="RefSeq" id="WP_188576321.1">
    <property type="nucleotide sequence ID" value="NZ_BMCT01000001.1"/>
</dbReference>
<reference evidence="11" key="1">
    <citation type="journal article" date="2014" name="Int. J. Syst. Evol. Microbiol.">
        <title>Complete genome sequence of Corynebacterium casei LMG S-19264T (=DSM 44701T), isolated from a smear-ripened cheese.</title>
        <authorList>
            <consortium name="US DOE Joint Genome Institute (JGI-PGF)"/>
            <person name="Walter F."/>
            <person name="Albersmeier A."/>
            <person name="Kalinowski J."/>
            <person name="Ruckert C."/>
        </authorList>
    </citation>
    <scope>NUCLEOTIDE SEQUENCE</scope>
    <source>
        <strain evidence="11">CCM 7897</strain>
    </source>
</reference>
<keyword evidence="4" id="KW-0808">Transferase</keyword>
<protein>
    <submittedName>
        <fullName evidence="11">Exopolysaccharide biosynthesis protein</fullName>
    </submittedName>
</protein>
<dbReference type="PANTHER" id="PTHR30576:SF4">
    <property type="entry name" value="UNDECAPRENYL-PHOSPHATE GALACTOSE PHOSPHOTRANSFERASE"/>
    <property type="match status" value="1"/>
</dbReference>
<keyword evidence="5 9" id="KW-0812">Transmembrane</keyword>
<feature type="domain" description="Bacterial sugar transferase" evidence="10">
    <location>
        <begin position="43"/>
        <end position="234"/>
    </location>
</feature>
<organism evidence="11 12">
    <name type="scientific">Azorhizobium oxalatiphilum</name>
    <dbReference type="NCBI Taxonomy" id="980631"/>
    <lineage>
        <taxon>Bacteria</taxon>
        <taxon>Pseudomonadati</taxon>
        <taxon>Pseudomonadota</taxon>
        <taxon>Alphaproteobacteria</taxon>
        <taxon>Hyphomicrobiales</taxon>
        <taxon>Xanthobacteraceae</taxon>
        <taxon>Azorhizobium</taxon>
    </lineage>
</organism>
<evidence type="ECO:0000256" key="8">
    <source>
        <dbReference type="ARBA" id="ARBA00023169"/>
    </source>
</evidence>
<evidence type="ECO:0000256" key="5">
    <source>
        <dbReference type="ARBA" id="ARBA00022692"/>
    </source>
</evidence>
<dbReference type="AlphaFoldDB" id="A0A917BPV6"/>